<dbReference type="CDD" id="cd06173">
    <property type="entry name" value="MFS_MefA_like"/>
    <property type="match status" value="1"/>
</dbReference>
<evidence type="ECO:0000256" key="2">
    <source>
        <dbReference type="ARBA" id="ARBA00022448"/>
    </source>
</evidence>
<feature type="transmembrane region" description="Helical" evidence="8">
    <location>
        <begin position="51"/>
        <end position="71"/>
    </location>
</feature>
<keyword evidence="2" id="KW-0813">Transport</keyword>
<evidence type="ECO:0000256" key="3">
    <source>
        <dbReference type="ARBA" id="ARBA00022475"/>
    </source>
</evidence>
<dbReference type="PANTHER" id="PTHR23513:SF9">
    <property type="entry name" value="ENTEROBACTIN EXPORTER ENTS"/>
    <property type="match status" value="1"/>
</dbReference>
<dbReference type="GO" id="GO:0005886">
    <property type="term" value="C:plasma membrane"/>
    <property type="evidence" value="ECO:0007669"/>
    <property type="project" value="UniProtKB-SubCell"/>
</dbReference>
<keyword evidence="6 8" id="KW-0472">Membrane</keyword>
<keyword evidence="4 8" id="KW-0812">Transmembrane</keyword>
<evidence type="ECO:0000256" key="5">
    <source>
        <dbReference type="ARBA" id="ARBA00022989"/>
    </source>
</evidence>
<evidence type="ECO:0000256" key="1">
    <source>
        <dbReference type="ARBA" id="ARBA00004429"/>
    </source>
</evidence>
<dbReference type="InterPro" id="IPR036259">
    <property type="entry name" value="MFS_trans_sf"/>
</dbReference>
<evidence type="ECO:0000313" key="9">
    <source>
        <dbReference type="EMBL" id="RRO85641.1"/>
    </source>
</evidence>
<feature type="transmembrane region" description="Helical" evidence="8">
    <location>
        <begin position="411"/>
        <end position="432"/>
    </location>
</feature>
<feature type="transmembrane region" description="Helical" evidence="8">
    <location>
        <begin position="21"/>
        <end position="45"/>
    </location>
</feature>
<dbReference type="AlphaFoldDB" id="A0A3R8VSR4"/>
<dbReference type="Gene3D" id="1.20.1250.20">
    <property type="entry name" value="MFS general substrate transporter like domains"/>
    <property type="match status" value="1"/>
</dbReference>
<feature type="compositionally biased region" description="Low complexity" evidence="7">
    <location>
        <begin position="487"/>
        <end position="503"/>
    </location>
</feature>
<protein>
    <submittedName>
        <fullName evidence="9">MFS transporter</fullName>
    </submittedName>
</protein>
<feature type="region of interest" description="Disordered" evidence="7">
    <location>
        <begin position="203"/>
        <end position="224"/>
    </location>
</feature>
<dbReference type="SUPFAM" id="SSF103473">
    <property type="entry name" value="MFS general substrate transporter"/>
    <property type="match status" value="1"/>
</dbReference>
<keyword evidence="3" id="KW-1003">Cell membrane</keyword>
<dbReference type="RefSeq" id="WP_125207392.1">
    <property type="nucleotide sequence ID" value="NZ_PQNK01000020.1"/>
</dbReference>
<keyword evidence="5 8" id="KW-1133">Transmembrane helix</keyword>
<name>A0A3R8VSR4_9CORY</name>
<dbReference type="Pfam" id="PF05977">
    <property type="entry name" value="MFS_3"/>
    <property type="match status" value="1"/>
</dbReference>
<feature type="transmembrane region" description="Helical" evidence="8">
    <location>
        <begin position="339"/>
        <end position="361"/>
    </location>
</feature>
<comment type="subcellular location">
    <subcellularLocation>
        <location evidence="1">Cell inner membrane</location>
        <topology evidence="1">Multi-pass membrane protein</topology>
    </subcellularLocation>
</comment>
<proteinExistence type="predicted"/>
<evidence type="ECO:0000256" key="4">
    <source>
        <dbReference type="ARBA" id="ARBA00022692"/>
    </source>
</evidence>
<feature type="compositionally biased region" description="Basic and acidic residues" evidence="7">
    <location>
        <begin position="454"/>
        <end position="466"/>
    </location>
</feature>
<evidence type="ECO:0000256" key="7">
    <source>
        <dbReference type="SAM" id="MobiDB-lite"/>
    </source>
</evidence>
<evidence type="ECO:0000313" key="10">
    <source>
        <dbReference type="Proteomes" id="UP000276526"/>
    </source>
</evidence>
<accession>A0A3R8VSR4</accession>
<feature type="compositionally biased region" description="Low complexity" evidence="7">
    <location>
        <begin position="467"/>
        <end position="480"/>
    </location>
</feature>
<dbReference type="PANTHER" id="PTHR23513">
    <property type="entry name" value="INTEGRAL MEMBRANE EFFLUX PROTEIN-RELATED"/>
    <property type="match status" value="1"/>
</dbReference>
<sequence length="509" mass="52046">MAFRSVLADTTPLRYPRFRRLWTANIVTVIGAQLTIIAVPAQIYVITGSSAYVGLAGAFGLVPLIVFGLYGGSLADHMDRRRLLLFTTIGLILTAVAFWAQAAAGVGNVWLILGIFAVQQACFAVNQPARTAVIPRLVGVENIAAATSLTMTVQQAGAIVGPLVGGALIPFVGFAWLYLGDAVALFATLWAVISLPPMRPGEGPDGAGAVGSRREGDDATSPRRAGLRSVLEGARYLVTRPVLLVSFVVDIIAMVFGMPRALIPQMSTVDFGEPAGGGLIYALLFAALPVGAVLGGVFSGRITRMRRQGLGVTVSVVVWGLAIVIMGLAVTAADGVVGVWAAVALVAFAAGGAADMVSAVLRSAMVQETADDELRGRLQGVFIVVVAGGPRLADILHGWGGTTFGAGPTTAAGGVLAIVGTLVAVALAPAFLRHRAPSAGRVASSSPGTPGDSDGDRPAPGDDRHPAPSAHPAPSGAPDTSTDRTTDQTTATPTTPTRAGSTGPERKDS</sequence>
<feature type="transmembrane region" description="Helical" evidence="8">
    <location>
        <begin position="278"/>
        <end position="298"/>
    </location>
</feature>
<reference evidence="9 10" key="1">
    <citation type="submission" date="2018-01" db="EMBL/GenBank/DDBJ databases">
        <title>Twenty Corynebacterium bovis Genomes.</title>
        <authorList>
            <person name="Gulvik C.A."/>
        </authorList>
    </citation>
    <scope>NUCLEOTIDE SEQUENCE [LARGE SCALE GENOMIC DNA]</scope>
    <source>
        <strain evidence="9 10">F6900</strain>
    </source>
</reference>
<evidence type="ECO:0000256" key="8">
    <source>
        <dbReference type="SAM" id="Phobius"/>
    </source>
</evidence>
<gene>
    <name evidence="9" type="ORF">CXF48_10200</name>
</gene>
<feature type="transmembrane region" description="Helical" evidence="8">
    <location>
        <begin position="310"/>
        <end position="333"/>
    </location>
</feature>
<feature type="transmembrane region" description="Helical" evidence="8">
    <location>
        <begin position="237"/>
        <end position="258"/>
    </location>
</feature>
<organism evidence="9 10">
    <name type="scientific">Corynebacterium bovis</name>
    <dbReference type="NCBI Taxonomy" id="36808"/>
    <lineage>
        <taxon>Bacteria</taxon>
        <taxon>Bacillati</taxon>
        <taxon>Actinomycetota</taxon>
        <taxon>Actinomycetes</taxon>
        <taxon>Mycobacteriales</taxon>
        <taxon>Corynebacteriaceae</taxon>
        <taxon>Corynebacterium</taxon>
    </lineage>
</organism>
<feature type="compositionally biased region" description="Basic and acidic residues" evidence="7">
    <location>
        <begin position="212"/>
        <end position="221"/>
    </location>
</feature>
<feature type="transmembrane region" description="Helical" evidence="8">
    <location>
        <begin position="381"/>
        <end position="399"/>
    </location>
</feature>
<dbReference type="InterPro" id="IPR010290">
    <property type="entry name" value="TM_effector"/>
</dbReference>
<feature type="transmembrane region" description="Helical" evidence="8">
    <location>
        <begin position="167"/>
        <end position="193"/>
    </location>
</feature>
<feature type="region of interest" description="Disordered" evidence="7">
    <location>
        <begin position="436"/>
        <end position="509"/>
    </location>
</feature>
<feature type="transmembrane region" description="Helical" evidence="8">
    <location>
        <begin position="83"/>
        <end position="102"/>
    </location>
</feature>
<evidence type="ECO:0000256" key="6">
    <source>
        <dbReference type="ARBA" id="ARBA00023136"/>
    </source>
</evidence>
<comment type="caution">
    <text evidence="9">The sequence shown here is derived from an EMBL/GenBank/DDBJ whole genome shotgun (WGS) entry which is preliminary data.</text>
</comment>
<dbReference type="Proteomes" id="UP000276526">
    <property type="component" value="Unassembled WGS sequence"/>
</dbReference>
<dbReference type="EMBL" id="PQNK01000020">
    <property type="protein sequence ID" value="RRO85641.1"/>
    <property type="molecule type" value="Genomic_DNA"/>
</dbReference>